<dbReference type="InterPro" id="IPR009081">
    <property type="entry name" value="PP-bd_ACP"/>
</dbReference>
<dbReference type="Gene3D" id="3.10.129.110">
    <property type="entry name" value="Polyketide synthase dehydratase"/>
    <property type="match status" value="1"/>
</dbReference>
<dbReference type="SUPFAM" id="SSF53901">
    <property type="entry name" value="Thiolase-like"/>
    <property type="match status" value="1"/>
</dbReference>
<dbReference type="InterPro" id="IPR020841">
    <property type="entry name" value="PKS_Beta-ketoAc_synthase_dom"/>
</dbReference>
<dbReference type="RefSeq" id="WP_275816034.1">
    <property type="nucleotide sequence ID" value="NZ_BAAANM010000022.1"/>
</dbReference>
<dbReference type="Gene3D" id="3.30.70.3290">
    <property type="match status" value="1"/>
</dbReference>
<evidence type="ECO:0000259" key="9">
    <source>
        <dbReference type="PROSITE" id="PS52019"/>
    </source>
</evidence>
<dbReference type="Gene3D" id="3.40.366.10">
    <property type="entry name" value="Malonyl-Coenzyme A Acyl Carrier Protein, domain 2"/>
    <property type="match status" value="1"/>
</dbReference>
<proteinExistence type="predicted"/>
<dbReference type="InterPro" id="IPR013968">
    <property type="entry name" value="PKS_KR"/>
</dbReference>
<name>A0ABT5Z1U2_9ACTN</name>
<dbReference type="SUPFAM" id="SSF52151">
    <property type="entry name" value="FabD/lysophospholipase-like"/>
    <property type="match status" value="1"/>
</dbReference>
<feature type="region of interest" description="N-terminal hotdog fold" evidence="6">
    <location>
        <begin position="1356"/>
        <end position="1483"/>
    </location>
</feature>
<evidence type="ECO:0000313" key="10">
    <source>
        <dbReference type="EMBL" id="MDF2257733.1"/>
    </source>
</evidence>
<keyword evidence="11" id="KW-1185">Reference proteome</keyword>
<reference evidence="10 11" key="1">
    <citation type="submission" date="2023-03" db="EMBL/GenBank/DDBJ databases">
        <title>Draft genome sequence of type strain Streptomyces ferralitis JCM 14344.</title>
        <authorList>
            <person name="Klaysubun C."/>
            <person name="Duangmal K."/>
        </authorList>
    </citation>
    <scope>NUCLEOTIDE SEQUENCE [LARGE SCALE GENOMIC DNA]</scope>
    <source>
        <strain evidence="10 11">JCM 14344</strain>
    </source>
</reference>
<dbReference type="InterPro" id="IPR014031">
    <property type="entry name" value="Ketoacyl_synth_C"/>
</dbReference>
<evidence type="ECO:0000256" key="6">
    <source>
        <dbReference type="PROSITE-ProRule" id="PRU01363"/>
    </source>
</evidence>
<dbReference type="Pfam" id="PF21089">
    <property type="entry name" value="PKS_DH_N"/>
    <property type="match status" value="1"/>
</dbReference>
<dbReference type="InterPro" id="IPR049490">
    <property type="entry name" value="C883_1060-like_KR_N"/>
</dbReference>
<feature type="active site" description="Proton donor; for dehydratase activity" evidence="6">
    <location>
        <position position="1557"/>
    </location>
</feature>
<dbReference type="InterPro" id="IPR014043">
    <property type="entry name" value="Acyl_transferase_dom"/>
</dbReference>
<sequence length="1804" mass="191189">MNDLVEPIAVIGMAGRFPGAHNIEQYWQNLCEGRESIHFLADDELRAARVPAAAIADPDYVKAVALAPDVDKFDADFFGFTPREAAVCGPQIRLFVEAAHGALENAGYDPQRLTDVGVFGSAGVNRYADQAGPSHPGELRSASGMSIDVLNNPDYVATLTSYTLGLRGPSMSVQTACSSSMVATHLAVQALRNGECTLALAGGADVEFPLGHGHWWAPGSPLTRDGHCRPFDRAASGTIFGSGVGVVTLKRLEDAVADGDPIRAVIRSIAVNNDGSDKVGFSAPSVSGQAAAIVEAMMLAGVTPQQISYVEAHATGTPLGDPIEVAALHQAYRDLGHDGGETASCALASVKGNIGHLGHAAGTAALIKAVLSLENEQIPPSINVTDLNPKLGLEQSPFYVNDVLRRWDRVLGRPRMAAVNSLGIGGTNVHAVLEEAPARQPTTAEDRARIVVWSARTGQAERAYRARLADHLGRQNGEGFADTAATLQHGRSPHGVRAAVVASRPDQAAAALTGTANAPRVITGPGTARTPRPVTYVFPGQGSQHAGMAAGLHGSEAAFTRAFDECLDLLDTHGLTVRTTWLNATDDEQLQDTAIAQPLLFATGYALAQMWSAWGVTPHQLLGHSVGELTAATIAGVLDLPDAARLVAARAQAAAAAPPGGMLAVTAAAEALVPLLPEALQVAVVNGPRQTVVSGPEDVLQEFGVALAERGINARPVLTSHAFHSRSMAAAADCFEAAFSGVALRAPRIPVRSAMTGRLVTDEEATSPGFWAGQLAQPVLFGKAIDEALADQDQILLEVGPGRTLTSVAAQHPSVASGRSLALATLPHRGERRRDEWECALNAVGVLWTEGHTIDWDAVDQQRPVRRTAIPGYPYERVRHWLETPAPTEHGDARDTEAIVHAGADRSEPSRHDDTPPTADVSPFTTLAWVEDPRESVPADRRDEPALVLLPPDDGRALDLMAACQRAGLRVLPVRAGEAYEESASGFRVRLDETTDMDRLFTTLAGRGVCPRILVHASTMGPWEAPTTANAAHQLRETFHSALSLVQHAARRSGAQGAPHLLVVTDRSVDVTGGESTDPVKATLHGFARTLALEEPAAACRVIDLGANVPEDELVEEISRFDRSEILALRGSRRWIRTERPYTPKTAAAGQVLRRNGVYLITGGLGGLGLETAKGLARTGLRPRLVLVGRTAVPTGETWQQMLSDGDNTAIRLRDGLQELTAMGANVKTVAADVADPAAARRAVAEAVAAFGPVNGVFHLAGVPGDGMLHFRTAAEADAVFAPKVLGTLALAEALADQQPLDLFVAFSSTAALRGLRGSGDYAAANAFLDAWAGSPAPSSTRFLSINWPAWHTVGMAVPGMARSGPTPSGQRTWTTVLTPQTCPLLDEHRLRGDAVLPGTAFLDFVIRAFRSQVLGGEAGPVRLDEVAFLRPLLVREQRTMEIGFVPADGHWEFVVRSCDPAEPDGSFLTHAMGRATRGSAAGRTVDMAGLKARFAGPQPRPKPGIARQLFTWGPRWDNITEIRNADAGNEKLLRLGLPAEFAGEETEYEVHPALLDTATSFARTPEHDEPHIPFLYGSMTVHQPPVGESYSHVRLQESTAEGLLKADVDLLAPDGRILVEVTGFTMRRVDPHADLLEGHTGLQAEPGRTQNDPPPTDDVPATSVEGIAPEAGVRLLMDLLGSRTSNQVAVAHHRNGQPVHMTASAAAPAAPSQPSVASAVTAPPAGKTLSVEEELQTLWTGALGMPEIGLDDDFFDLGGSSLTAVELMTWIRDRFAVELSIATLFEYPTLRMLADHLHSLGAW</sequence>
<dbReference type="InterPro" id="IPR049900">
    <property type="entry name" value="PKS_mFAS_DH"/>
</dbReference>
<dbReference type="Pfam" id="PF00698">
    <property type="entry name" value="Acyl_transf_1"/>
    <property type="match status" value="1"/>
</dbReference>
<dbReference type="SMART" id="SM01294">
    <property type="entry name" value="PKS_PP_betabranch"/>
    <property type="match status" value="1"/>
</dbReference>
<dbReference type="InterPro" id="IPR057326">
    <property type="entry name" value="KR_dom"/>
</dbReference>
<dbReference type="InterPro" id="IPR016039">
    <property type="entry name" value="Thiolase-like"/>
</dbReference>
<dbReference type="SMART" id="SM00827">
    <property type="entry name" value="PKS_AT"/>
    <property type="match status" value="1"/>
</dbReference>
<dbReference type="InterPro" id="IPR042104">
    <property type="entry name" value="PKS_dehydratase_sf"/>
</dbReference>
<dbReference type="InterPro" id="IPR014030">
    <property type="entry name" value="Ketoacyl_synth_N"/>
</dbReference>
<feature type="active site" description="Proton acceptor; for dehydratase activity" evidence="6">
    <location>
        <position position="1389"/>
    </location>
</feature>
<dbReference type="InterPro" id="IPR050091">
    <property type="entry name" value="PKS_NRPS_Biosynth_Enz"/>
</dbReference>
<dbReference type="Proteomes" id="UP001220022">
    <property type="component" value="Unassembled WGS sequence"/>
</dbReference>
<protein>
    <submittedName>
        <fullName evidence="10">SDR family NAD(P)-dependent oxidoreductase</fullName>
    </submittedName>
</protein>
<dbReference type="SMART" id="SM00822">
    <property type="entry name" value="PKS_KR"/>
    <property type="match status" value="1"/>
</dbReference>
<dbReference type="Pfam" id="PF08659">
    <property type="entry name" value="KR"/>
    <property type="match status" value="1"/>
</dbReference>
<evidence type="ECO:0000256" key="3">
    <source>
        <dbReference type="ARBA" id="ARBA00022553"/>
    </source>
</evidence>
<feature type="domain" description="Carrier" evidence="7">
    <location>
        <begin position="1727"/>
        <end position="1802"/>
    </location>
</feature>
<accession>A0ABT5Z1U2</accession>
<evidence type="ECO:0000256" key="2">
    <source>
        <dbReference type="ARBA" id="ARBA00022450"/>
    </source>
</evidence>
<dbReference type="EMBL" id="JARHTQ010000011">
    <property type="protein sequence ID" value="MDF2257733.1"/>
    <property type="molecule type" value="Genomic_DNA"/>
</dbReference>
<evidence type="ECO:0000256" key="1">
    <source>
        <dbReference type="ARBA" id="ARBA00004792"/>
    </source>
</evidence>
<evidence type="ECO:0000259" key="8">
    <source>
        <dbReference type="PROSITE" id="PS52004"/>
    </source>
</evidence>
<dbReference type="InterPro" id="IPR049552">
    <property type="entry name" value="PKS_DH_N"/>
</dbReference>
<evidence type="ECO:0000256" key="4">
    <source>
        <dbReference type="ARBA" id="ARBA00022679"/>
    </source>
</evidence>
<gene>
    <name evidence="10" type="ORF">P2L57_19030</name>
</gene>
<dbReference type="InterPro" id="IPR049551">
    <property type="entry name" value="PKS_DH_C"/>
</dbReference>
<comment type="caution">
    <text evidence="10">The sequence shown here is derived from an EMBL/GenBank/DDBJ whole genome shotgun (WGS) entry which is preliminary data.</text>
</comment>
<dbReference type="Pfam" id="PF16197">
    <property type="entry name" value="KAsynt_C_assoc"/>
    <property type="match status" value="1"/>
</dbReference>
<dbReference type="InterPro" id="IPR036736">
    <property type="entry name" value="ACP-like_sf"/>
</dbReference>
<dbReference type="Pfam" id="PF14765">
    <property type="entry name" value="PS-DH"/>
    <property type="match status" value="1"/>
</dbReference>
<feature type="region of interest" description="C-terminal hotdog fold" evidence="6">
    <location>
        <begin position="1493"/>
        <end position="1636"/>
    </location>
</feature>
<dbReference type="PROSITE" id="PS52004">
    <property type="entry name" value="KS3_2"/>
    <property type="match status" value="1"/>
</dbReference>
<dbReference type="Pfam" id="PF00550">
    <property type="entry name" value="PP-binding"/>
    <property type="match status" value="1"/>
</dbReference>
<feature type="domain" description="PKS/mFAS DH" evidence="9">
    <location>
        <begin position="1356"/>
        <end position="1636"/>
    </location>
</feature>
<dbReference type="SUPFAM" id="SSF51735">
    <property type="entry name" value="NAD(P)-binding Rossmann-fold domains"/>
    <property type="match status" value="2"/>
</dbReference>
<dbReference type="SUPFAM" id="SSF55048">
    <property type="entry name" value="Probable ACP-binding domain of malonyl-CoA ACP transacylase"/>
    <property type="match status" value="1"/>
</dbReference>
<keyword evidence="4" id="KW-0808">Transferase</keyword>
<dbReference type="InterPro" id="IPR016035">
    <property type="entry name" value="Acyl_Trfase/lysoPLipase"/>
</dbReference>
<dbReference type="Pfam" id="PF00109">
    <property type="entry name" value="ketoacyl-synt"/>
    <property type="match status" value="1"/>
</dbReference>
<keyword evidence="3" id="KW-0597">Phosphoprotein</keyword>
<dbReference type="Gene3D" id="3.40.47.10">
    <property type="match status" value="1"/>
</dbReference>
<dbReference type="InterPro" id="IPR001227">
    <property type="entry name" value="Ac_transferase_dom_sf"/>
</dbReference>
<dbReference type="PROSITE" id="PS52019">
    <property type="entry name" value="PKS_MFAS_DH"/>
    <property type="match status" value="1"/>
</dbReference>
<evidence type="ECO:0000259" key="7">
    <source>
        <dbReference type="PROSITE" id="PS50075"/>
    </source>
</evidence>
<dbReference type="Pfam" id="PF02801">
    <property type="entry name" value="Ketoacyl-synt_C"/>
    <property type="match status" value="1"/>
</dbReference>
<dbReference type="SUPFAM" id="SSF47336">
    <property type="entry name" value="ACP-like"/>
    <property type="match status" value="1"/>
</dbReference>
<dbReference type="InterPro" id="IPR036291">
    <property type="entry name" value="NAD(P)-bd_dom_sf"/>
</dbReference>
<organism evidence="10 11">
    <name type="scientific">Streptantibioticus ferralitis</name>
    <dbReference type="NCBI Taxonomy" id="236510"/>
    <lineage>
        <taxon>Bacteria</taxon>
        <taxon>Bacillati</taxon>
        <taxon>Actinomycetota</taxon>
        <taxon>Actinomycetes</taxon>
        <taxon>Kitasatosporales</taxon>
        <taxon>Streptomycetaceae</taxon>
        <taxon>Streptantibioticus</taxon>
    </lineage>
</organism>
<dbReference type="SMART" id="SM00825">
    <property type="entry name" value="PKS_KS"/>
    <property type="match status" value="1"/>
</dbReference>
<dbReference type="PANTHER" id="PTHR43775:SF37">
    <property type="entry name" value="SI:DKEY-61P9.11"/>
    <property type="match status" value="1"/>
</dbReference>
<comment type="pathway">
    <text evidence="1">Antibiotic biosynthesis.</text>
</comment>
<keyword evidence="2" id="KW-0596">Phosphopantetheine</keyword>
<keyword evidence="5" id="KW-0045">Antibiotic biosynthesis</keyword>
<dbReference type="InterPro" id="IPR020806">
    <property type="entry name" value="PKS_PP-bd"/>
</dbReference>
<dbReference type="Gene3D" id="3.40.50.720">
    <property type="entry name" value="NAD(P)-binding Rossmann-like Domain"/>
    <property type="match status" value="1"/>
</dbReference>
<dbReference type="SMART" id="SM00823">
    <property type="entry name" value="PKS_PP"/>
    <property type="match status" value="1"/>
</dbReference>
<dbReference type="PANTHER" id="PTHR43775">
    <property type="entry name" value="FATTY ACID SYNTHASE"/>
    <property type="match status" value="1"/>
</dbReference>
<dbReference type="InterPro" id="IPR032821">
    <property type="entry name" value="PKS_assoc"/>
</dbReference>
<evidence type="ECO:0000313" key="11">
    <source>
        <dbReference type="Proteomes" id="UP001220022"/>
    </source>
</evidence>
<feature type="domain" description="Ketosynthase family 3 (KS3)" evidence="8">
    <location>
        <begin position="5"/>
        <end position="435"/>
    </location>
</feature>
<dbReference type="Pfam" id="PF21394">
    <property type="entry name" value="Beta-ketacyl_N"/>
    <property type="match status" value="1"/>
</dbReference>
<evidence type="ECO:0000256" key="5">
    <source>
        <dbReference type="ARBA" id="ARBA00023194"/>
    </source>
</evidence>
<dbReference type="Gene3D" id="1.10.1200.10">
    <property type="entry name" value="ACP-like"/>
    <property type="match status" value="1"/>
</dbReference>
<dbReference type="InterPro" id="IPR020807">
    <property type="entry name" value="PKS_DH"/>
</dbReference>
<dbReference type="InterPro" id="IPR016036">
    <property type="entry name" value="Malonyl_transacylase_ACP-bd"/>
</dbReference>
<dbReference type="CDD" id="cd00833">
    <property type="entry name" value="PKS"/>
    <property type="match status" value="1"/>
</dbReference>
<dbReference type="SMART" id="SM00826">
    <property type="entry name" value="PKS_DH"/>
    <property type="match status" value="1"/>
</dbReference>
<dbReference type="PROSITE" id="PS50075">
    <property type="entry name" value="CARRIER"/>
    <property type="match status" value="1"/>
</dbReference>